<accession>F6EF63</accession>
<dbReference type="InterPro" id="IPR036390">
    <property type="entry name" value="WH_DNA-bd_sf"/>
</dbReference>
<evidence type="ECO:0000313" key="5">
    <source>
        <dbReference type="EMBL" id="AEF38642.1"/>
    </source>
</evidence>
<dbReference type="InterPro" id="IPR011991">
    <property type="entry name" value="ArsR-like_HTH"/>
</dbReference>
<dbReference type="SUPFAM" id="SSF46785">
    <property type="entry name" value="Winged helix' DNA-binding domain"/>
    <property type="match status" value="1"/>
</dbReference>
<dbReference type="AlphaFoldDB" id="F6EF63"/>
<evidence type="ECO:0000256" key="3">
    <source>
        <dbReference type="ARBA" id="ARBA00023163"/>
    </source>
</evidence>
<dbReference type="Proteomes" id="UP000009235">
    <property type="component" value="Chromosome"/>
</dbReference>
<dbReference type="eggNOG" id="COG1733">
    <property type="taxonomic scope" value="Bacteria"/>
</dbReference>
<dbReference type="PANTHER" id="PTHR33204:SF18">
    <property type="entry name" value="TRANSCRIPTIONAL REGULATORY PROTEIN"/>
    <property type="match status" value="1"/>
</dbReference>
<protein>
    <submittedName>
        <fullName evidence="5">Transcriptional regulator, MarR family</fullName>
    </submittedName>
</protein>
<reference evidence="5 6" key="1">
    <citation type="journal article" date="2011" name="J. Bacteriol.">
        <title>Complete genome sequence of Amycolicicoccus subflavus DQS3-9A1T, an actinomycete isolated from crude oil-polluted soil.</title>
        <authorList>
            <person name="Cai M."/>
            <person name="Chen W.M."/>
            <person name="Nie Y."/>
            <person name="Chi C.Q."/>
            <person name="Wang Y.N."/>
            <person name="Tang Y.Q."/>
            <person name="Li G.Y."/>
            <person name="Wu X.L."/>
        </authorList>
    </citation>
    <scope>NUCLEOTIDE SEQUENCE [LARGE SCALE GENOMIC DNA]</scope>
    <source>
        <strain evidence="6">DSM 45089 / DQS3-9A1</strain>
    </source>
</reference>
<evidence type="ECO:0000256" key="1">
    <source>
        <dbReference type="ARBA" id="ARBA00023015"/>
    </source>
</evidence>
<keyword evidence="6" id="KW-1185">Reference proteome</keyword>
<dbReference type="Pfam" id="PF01638">
    <property type="entry name" value="HxlR"/>
    <property type="match status" value="1"/>
</dbReference>
<dbReference type="PANTHER" id="PTHR33204">
    <property type="entry name" value="TRANSCRIPTIONAL REGULATOR, MARR FAMILY"/>
    <property type="match status" value="1"/>
</dbReference>
<keyword evidence="3" id="KW-0804">Transcription</keyword>
<dbReference type="PROSITE" id="PS51118">
    <property type="entry name" value="HTH_HXLR"/>
    <property type="match status" value="1"/>
</dbReference>
<dbReference type="EMBL" id="CP002786">
    <property type="protein sequence ID" value="AEF38642.1"/>
    <property type="molecule type" value="Genomic_DNA"/>
</dbReference>
<evidence type="ECO:0000256" key="2">
    <source>
        <dbReference type="ARBA" id="ARBA00023125"/>
    </source>
</evidence>
<dbReference type="RefSeq" id="WP_013804994.1">
    <property type="nucleotide sequence ID" value="NC_015564.1"/>
</dbReference>
<dbReference type="HOGENOM" id="CLU_076095_0_0_11"/>
<keyword evidence="1" id="KW-0805">Transcription regulation</keyword>
<dbReference type="GO" id="GO:0003677">
    <property type="term" value="F:DNA binding"/>
    <property type="evidence" value="ECO:0007669"/>
    <property type="project" value="UniProtKB-KW"/>
</dbReference>
<gene>
    <name evidence="5" type="ordered locus">AS9A_0182</name>
</gene>
<organism evidence="5 6">
    <name type="scientific">Hoyosella subflava (strain DSM 45089 / JCM 17490 / NBRC 109087 / DQS3-9A1)</name>
    <name type="common">Amycolicicoccus subflavus</name>
    <dbReference type="NCBI Taxonomy" id="443218"/>
    <lineage>
        <taxon>Bacteria</taxon>
        <taxon>Bacillati</taxon>
        <taxon>Actinomycetota</taxon>
        <taxon>Actinomycetes</taxon>
        <taxon>Mycobacteriales</taxon>
        <taxon>Hoyosellaceae</taxon>
        <taxon>Hoyosella</taxon>
    </lineage>
</organism>
<evidence type="ECO:0000313" key="6">
    <source>
        <dbReference type="Proteomes" id="UP000009235"/>
    </source>
</evidence>
<evidence type="ECO:0000259" key="4">
    <source>
        <dbReference type="PROSITE" id="PS51118"/>
    </source>
</evidence>
<keyword evidence="2" id="KW-0238">DNA-binding</keyword>
<name>F6EF63_HOYSD</name>
<dbReference type="InterPro" id="IPR002577">
    <property type="entry name" value="HTH_HxlR"/>
</dbReference>
<dbReference type="STRING" id="443218.AS9A_0182"/>
<proteinExistence type="predicted"/>
<dbReference type="CDD" id="cd00090">
    <property type="entry name" value="HTH_ARSR"/>
    <property type="match status" value="1"/>
</dbReference>
<dbReference type="KEGG" id="asd:AS9A_0182"/>
<feature type="domain" description="HTH hxlR-type" evidence="4">
    <location>
        <begin position="8"/>
        <end position="107"/>
    </location>
</feature>
<dbReference type="Gene3D" id="1.10.10.10">
    <property type="entry name" value="Winged helix-like DNA-binding domain superfamily/Winged helix DNA-binding domain"/>
    <property type="match status" value="1"/>
</dbReference>
<dbReference type="OrthoDB" id="9792527at2"/>
<sequence length="235" mass="25875">MRSYRQYCAVAKALDVVGDRWTLLIVRELLLRGGCRFTDLQRGLPGIATNLLSERLKELERHEIVRREAAAPPVATTLYHLTDAGRELEPVVRALLRWGARFMPNPAGDEAFRSHWLTFPVSELLRDSEPDGPPASIEVRTHDQPAVIEIAAGEVTSRVGAATSPDLVLEGDAPTILGVLTGMLGMTEARQLGLRTEGSAVVLSRLQYRDPAQSAAERGIARHVSHVHRPEEVQL</sequence>
<dbReference type="InterPro" id="IPR036388">
    <property type="entry name" value="WH-like_DNA-bd_sf"/>
</dbReference>